<dbReference type="InterPro" id="IPR008254">
    <property type="entry name" value="Flavodoxin/NO_synth"/>
</dbReference>
<dbReference type="Pfam" id="PF00258">
    <property type="entry name" value="Flavodoxin_1"/>
    <property type="match status" value="1"/>
</dbReference>
<dbReference type="SUPFAM" id="SSF52343">
    <property type="entry name" value="Ferredoxin reductase-like, C-terminal NADP-linked domain"/>
    <property type="match status" value="1"/>
</dbReference>
<keyword evidence="5" id="KW-1133">Transmembrane helix</keyword>
<dbReference type="PANTHER" id="PTHR19384">
    <property type="entry name" value="NITRIC OXIDE SYNTHASE-RELATED"/>
    <property type="match status" value="1"/>
</dbReference>
<name>A0A3G9G2G7_9CAUL</name>
<keyword evidence="2" id="KW-0288">FMN</keyword>
<dbReference type="GO" id="GO:0003958">
    <property type="term" value="F:NADPH-hemoprotein reductase activity"/>
    <property type="evidence" value="ECO:0007669"/>
    <property type="project" value="UniProtKB-EC"/>
</dbReference>
<dbReference type="PANTHER" id="PTHR19384:SF17">
    <property type="entry name" value="NADPH--CYTOCHROME P450 REDUCTASE"/>
    <property type="match status" value="1"/>
</dbReference>
<protein>
    <recommendedName>
        <fullName evidence="4">NADPH--hemoprotein reductase</fullName>
        <ecNumber evidence="4">1.6.2.4</ecNumber>
    </recommendedName>
</protein>
<organism evidence="8 9">
    <name type="scientific">Asticcacaulis excentricus</name>
    <dbReference type="NCBI Taxonomy" id="78587"/>
    <lineage>
        <taxon>Bacteria</taxon>
        <taxon>Pseudomonadati</taxon>
        <taxon>Pseudomonadota</taxon>
        <taxon>Alphaproteobacteria</taxon>
        <taxon>Caulobacterales</taxon>
        <taxon>Caulobacteraceae</taxon>
        <taxon>Asticcacaulis</taxon>
    </lineage>
</organism>
<evidence type="ECO:0000313" key="8">
    <source>
        <dbReference type="EMBL" id="BBF80035.1"/>
    </source>
</evidence>
<evidence type="ECO:0000256" key="1">
    <source>
        <dbReference type="ARBA" id="ARBA00022630"/>
    </source>
</evidence>
<feature type="domain" description="FAD-binding FR-type" evidence="7">
    <location>
        <begin position="192"/>
        <end position="299"/>
    </location>
</feature>
<dbReference type="AlphaFoldDB" id="A0A3G9G2G7"/>
<dbReference type="InterPro" id="IPR001094">
    <property type="entry name" value="Flavdoxin-like"/>
</dbReference>
<evidence type="ECO:0000256" key="5">
    <source>
        <dbReference type="SAM" id="Phobius"/>
    </source>
</evidence>
<dbReference type="Gene3D" id="3.40.50.360">
    <property type="match status" value="1"/>
</dbReference>
<feature type="domain" description="Flavodoxin-like" evidence="6">
    <location>
        <begin position="44"/>
        <end position="188"/>
    </location>
</feature>
<keyword evidence="5" id="KW-0472">Membrane</keyword>
<evidence type="ECO:0000259" key="7">
    <source>
        <dbReference type="PROSITE" id="PS51384"/>
    </source>
</evidence>
<keyword evidence="5" id="KW-0812">Transmembrane</keyword>
<dbReference type="EC" id="1.6.2.4" evidence="4"/>
<dbReference type="PROSITE" id="PS50902">
    <property type="entry name" value="FLAVODOXIN_LIKE"/>
    <property type="match status" value="1"/>
</dbReference>
<dbReference type="GO" id="GO:0050660">
    <property type="term" value="F:flavin adenine dinucleotide binding"/>
    <property type="evidence" value="ECO:0007669"/>
    <property type="project" value="TreeGrafter"/>
</dbReference>
<feature type="transmembrane region" description="Helical" evidence="5">
    <location>
        <begin position="12"/>
        <end position="30"/>
    </location>
</feature>
<keyword evidence="3" id="KW-0813">Transport</keyword>
<dbReference type="RefSeq" id="WP_126420276.1">
    <property type="nucleotide sequence ID" value="NZ_AP018827.1"/>
</dbReference>
<dbReference type="Proteomes" id="UP000278756">
    <property type="component" value="Chromosome 1"/>
</dbReference>
<evidence type="ECO:0000259" key="6">
    <source>
        <dbReference type="PROSITE" id="PS50902"/>
    </source>
</evidence>
<keyword evidence="1" id="KW-0285">Flavoprotein</keyword>
<dbReference type="Gene3D" id="3.40.50.80">
    <property type="entry name" value="Nucleotide-binding domain of ferredoxin-NADP reductase (FNR) module"/>
    <property type="match status" value="1"/>
</dbReference>
<keyword evidence="3" id="KW-0249">Electron transport</keyword>
<proteinExistence type="predicted"/>
<dbReference type="InterPro" id="IPR017938">
    <property type="entry name" value="Riboflavin_synthase-like_b-brl"/>
</dbReference>
<dbReference type="OrthoDB" id="9791166at2"/>
<dbReference type="SUPFAM" id="SSF63380">
    <property type="entry name" value="Riboflavin synthase domain-like"/>
    <property type="match status" value="1"/>
</dbReference>
<dbReference type="SUPFAM" id="SSF52218">
    <property type="entry name" value="Flavoproteins"/>
    <property type="match status" value="1"/>
</dbReference>
<evidence type="ECO:0000256" key="4">
    <source>
        <dbReference type="ARBA" id="ARBA00023797"/>
    </source>
</evidence>
<dbReference type="InterPro" id="IPR017927">
    <property type="entry name" value="FAD-bd_FR_type"/>
</dbReference>
<gene>
    <name evidence="8" type="ORF">EM6_0613</name>
</gene>
<evidence type="ECO:0000256" key="3">
    <source>
        <dbReference type="ARBA" id="ARBA00022982"/>
    </source>
</evidence>
<dbReference type="GO" id="GO:0005829">
    <property type="term" value="C:cytosol"/>
    <property type="evidence" value="ECO:0007669"/>
    <property type="project" value="TreeGrafter"/>
</dbReference>
<accession>A0A3G9G2G7</accession>
<dbReference type="PRINTS" id="PR00369">
    <property type="entry name" value="FLAVODOXIN"/>
</dbReference>
<reference evidence="9" key="1">
    <citation type="journal article" date="2017" name="Biotechnol. Biofuels">
        <title>Evaluation of environmental bacterial communities as a factor affecting the growth of duckweed Lemna minor.</title>
        <authorList>
            <person name="Ishizawa H."/>
            <person name="Kuroda M."/>
            <person name="Morikawa M."/>
            <person name="Ike M."/>
        </authorList>
    </citation>
    <scope>NUCLEOTIDE SEQUENCE [LARGE SCALE GENOMIC DNA]</scope>
    <source>
        <strain evidence="9">M6</strain>
    </source>
</reference>
<evidence type="ECO:0000256" key="2">
    <source>
        <dbReference type="ARBA" id="ARBA00022643"/>
    </source>
</evidence>
<dbReference type="InterPro" id="IPR039261">
    <property type="entry name" value="FNR_nucleotide-bd"/>
</dbReference>
<keyword evidence="8" id="KW-0560">Oxidoreductase</keyword>
<reference evidence="9" key="2">
    <citation type="journal article" date="2017" name="Plant Physiol. Biochem.">
        <title>Differential oxidative and antioxidative response of duckweed Lemna minor toward plant growth promoting/inhibiting bacteria.</title>
        <authorList>
            <person name="Ishizawa H."/>
            <person name="Kuroda M."/>
            <person name="Morikawa M."/>
            <person name="Ike M."/>
        </authorList>
    </citation>
    <scope>NUCLEOTIDE SEQUENCE [LARGE SCALE GENOMIC DNA]</scope>
    <source>
        <strain evidence="9">M6</strain>
    </source>
</reference>
<dbReference type="PROSITE" id="PS51384">
    <property type="entry name" value="FAD_FR"/>
    <property type="match status" value="1"/>
</dbReference>
<sequence>MIDFVTTDPLRVGLAAGAGVLWMLMSGIMLTRGRTRASAVAVDALILSASQTGQAEELARHTHKALSKGGLTTRLMSLGKATVEDLQQAKLVLVVASTTGVGDAPDDGAAFERALMSSRPDLSAQSFAVLALGDRSYEDFCAFGHRVHDWFTACGATAKKPITEVDDLDAAALKQWESYLKEWGGAAMQADANFAATTLIARERLNPHSAAAGLFAIDLAIPEGATWVAGDLAEVLTPSGHRRDYSIATLPEEGRVRLFVREVIKADGSRGEGSGLLTTLPLGESVPLRLKTHKGFHAPTGNGPVLLIAAGSGLAGLRPHLLELAGRGRACWLIYGERHPLHDGRLSDEMRGWQHGGRLRRLDLAFSRPDDAVKTYVQDVIAQQAPAIRDWLGQGGSVLVCGGLDMGRGVDAALKEALGPDWLEAALSDGRYRRDLY</sequence>
<dbReference type="EMBL" id="AP018827">
    <property type="protein sequence ID" value="BBF80035.1"/>
    <property type="molecule type" value="Genomic_DNA"/>
</dbReference>
<dbReference type="InterPro" id="IPR029039">
    <property type="entry name" value="Flavoprotein-like_sf"/>
</dbReference>
<evidence type="ECO:0000313" key="9">
    <source>
        <dbReference type="Proteomes" id="UP000278756"/>
    </source>
</evidence>
<dbReference type="GO" id="GO:0010181">
    <property type="term" value="F:FMN binding"/>
    <property type="evidence" value="ECO:0007669"/>
    <property type="project" value="InterPro"/>
</dbReference>